<accession>A0AAV9N470</accession>
<keyword evidence="2" id="KW-1185">Reference proteome</keyword>
<sequence length="135" mass="15523">MATNQAVALKHWARIIKEWPVDRVRPNNVSFQKIMQSRIDRVHAPSTTTIKANDALVSPVQPPVYSEEKELRQVKALDSLLKNKYLNAFPIPPNVRHPRSNPAHYDELVKELEEAPTRSWTDSLMKKIKGSIRFS</sequence>
<dbReference type="AlphaFoldDB" id="A0AAV9N470"/>
<dbReference type="PANTHER" id="PTHR28250">
    <property type="entry name" value="CYTOCHROME B PRE-MRNA-PROCESSING PROTEIN 6"/>
    <property type="match status" value="1"/>
</dbReference>
<dbReference type="PANTHER" id="PTHR28250:SF1">
    <property type="entry name" value="CYTOCHROME B PRE-MRNA-PROCESSING PROTEIN 6"/>
    <property type="match status" value="1"/>
</dbReference>
<dbReference type="GeneID" id="89972452"/>
<dbReference type="Proteomes" id="UP001358417">
    <property type="component" value="Unassembled WGS sequence"/>
</dbReference>
<dbReference type="RefSeq" id="XP_064704390.1">
    <property type="nucleotide sequence ID" value="XM_064847851.1"/>
</dbReference>
<protein>
    <submittedName>
        <fullName evidence="1">Uncharacterized protein</fullName>
    </submittedName>
</protein>
<name>A0AAV9N470_9EURO</name>
<proteinExistence type="predicted"/>
<gene>
    <name evidence="1" type="ORF">LTR84_004274</name>
</gene>
<dbReference type="GO" id="GO:0034551">
    <property type="term" value="P:mitochondrial respiratory chain complex III assembly"/>
    <property type="evidence" value="ECO:0007669"/>
    <property type="project" value="TreeGrafter"/>
</dbReference>
<dbReference type="EMBL" id="JAVRRD010000019">
    <property type="protein sequence ID" value="KAK5049345.1"/>
    <property type="molecule type" value="Genomic_DNA"/>
</dbReference>
<dbReference type="GO" id="GO:0043022">
    <property type="term" value="F:ribosome binding"/>
    <property type="evidence" value="ECO:0007669"/>
    <property type="project" value="InterPro"/>
</dbReference>
<comment type="caution">
    <text evidence="1">The sequence shown here is derived from an EMBL/GenBank/DDBJ whole genome shotgun (WGS) entry which is preliminary data.</text>
</comment>
<dbReference type="GO" id="GO:0061671">
    <property type="term" value="C:Cbp3p-Cbp6 complex"/>
    <property type="evidence" value="ECO:0007669"/>
    <property type="project" value="InterPro"/>
</dbReference>
<dbReference type="InterPro" id="IPR037653">
    <property type="entry name" value="Cbp6"/>
</dbReference>
<organism evidence="1 2">
    <name type="scientific">Exophiala bonariae</name>
    <dbReference type="NCBI Taxonomy" id="1690606"/>
    <lineage>
        <taxon>Eukaryota</taxon>
        <taxon>Fungi</taxon>
        <taxon>Dikarya</taxon>
        <taxon>Ascomycota</taxon>
        <taxon>Pezizomycotina</taxon>
        <taxon>Eurotiomycetes</taxon>
        <taxon>Chaetothyriomycetidae</taxon>
        <taxon>Chaetothyriales</taxon>
        <taxon>Herpotrichiellaceae</taxon>
        <taxon>Exophiala</taxon>
    </lineage>
</organism>
<evidence type="ECO:0000313" key="1">
    <source>
        <dbReference type="EMBL" id="KAK5049345.1"/>
    </source>
</evidence>
<dbReference type="Pfam" id="PF20180">
    <property type="entry name" value="UQCC2_CBP6"/>
    <property type="match status" value="1"/>
</dbReference>
<evidence type="ECO:0000313" key="2">
    <source>
        <dbReference type="Proteomes" id="UP001358417"/>
    </source>
</evidence>
<reference evidence="1 2" key="1">
    <citation type="submission" date="2023-08" db="EMBL/GenBank/DDBJ databases">
        <title>Black Yeasts Isolated from many extreme environments.</title>
        <authorList>
            <person name="Coleine C."/>
            <person name="Stajich J.E."/>
            <person name="Selbmann L."/>
        </authorList>
    </citation>
    <scope>NUCLEOTIDE SEQUENCE [LARGE SCALE GENOMIC DNA]</scope>
    <source>
        <strain evidence="1 2">CCFEE 5792</strain>
    </source>
</reference>